<sequence length="104" mass="11118">MAICWVSFSSAFFLLKDPASHPGARHNSCGQPSRSTGSGPSASRNHQRTKRPRRAAECNQHHQPSVLVSPLFLDKTADTAFAPAKLSCALRVGPLAAAFCRSDA</sequence>
<comment type="caution">
    <text evidence="1">The sequence shown here is derived from an EMBL/GenBank/DDBJ whole genome shotgun (WGS) entry which is preliminary data.</text>
</comment>
<proteinExistence type="predicted"/>
<gene>
    <name evidence="1" type="ORF">FA95DRAFT_587831</name>
</gene>
<protein>
    <submittedName>
        <fullName evidence="1">Uncharacterized protein</fullName>
    </submittedName>
</protein>
<accession>A0ACB8RF93</accession>
<dbReference type="EMBL" id="MU276073">
    <property type="protein sequence ID" value="KAI0042301.1"/>
    <property type="molecule type" value="Genomic_DNA"/>
</dbReference>
<evidence type="ECO:0000313" key="1">
    <source>
        <dbReference type="EMBL" id="KAI0042301.1"/>
    </source>
</evidence>
<evidence type="ECO:0000313" key="2">
    <source>
        <dbReference type="Proteomes" id="UP000814033"/>
    </source>
</evidence>
<reference evidence="1" key="2">
    <citation type="journal article" date="2022" name="New Phytol.">
        <title>Evolutionary transition to the ectomycorrhizal habit in the genomes of a hyperdiverse lineage of mushroom-forming fungi.</title>
        <authorList>
            <person name="Looney B."/>
            <person name="Miyauchi S."/>
            <person name="Morin E."/>
            <person name="Drula E."/>
            <person name="Courty P.E."/>
            <person name="Kohler A."/>
            <person name="Kuo A."/>
            <person name="LaButti K."/>
            <person name="Pangilinan J."/>
            <person name="Lipzen A."/>
            <person name="Riley R."/>
            <person name="Andreopoulos W."/>
            <person name="He G."/>
            <person name="Johnson J."/>
            <person name="Nolan M."/>
            <person name="Tritt A."/>
            <person name="Barry K.W."/>
            <person name="Grigoriev I.V."/>
            <person name="Nagy L.G."/>
            <person name="Hibbett D."/>
            <person name="Henrissat B."/>
            <person name="Matheny P.B."/>
            <person name="Labbe J."/>
            <person name="Martin F.M."/>
        </authorList>
    </citation>
    <scope>NUCLEOTIDE SEQUENCE</scope>
    <source>
        <strain evidence="1">FP105234-sp</strain>
    </source>
</reference>
<dbReference type="Proteomes" id="UP000814033">
    <property type="component" value="Unassembled WGS sequence"/>
</dbReference>
<keyword evidence="2" id="KW-1185">Reference proteome</keyword>
<name>A0ACB8RF93_9AGAM</name>
<organism evidence="1 2">
    <name type="scientific">Auriscalpium vulgare</name>
    <dbReference type="NCBI Taxonomy" id="40419"/>
    <lineage>
        <taxon>Eukaryota</taxon>
        <taxon>Fungi</taxon>
        <taxon>Dikarya</taxon>
        <taxon>Basidiomycota</taxon>
        <taxon>Agaricomycotina</taxon>
        <taxon>Agaricomycetes</taxon>
        <taxon>Russulales</taxon>
        <taxon>Auriscalpiaceae</taxon>
        <taxon>Auriscalpium</taxon>
    </lineage>
</organism>
<reference evidence="1" key="1">
    <citation type="submission" date="2021-02" db="EMBL/GenBank/DDBJ databases">
        <authorList>
            <consortium name="DOE Joint Genome Institute"/>
            <person name="Ahrendt S."/>
            <person name="Looney B.P."/>
            <person name="Miyauchi S."/>
            <person name="Morin E."/>
            <person name="Drula E."/>
            <person name="Courty P.E."/>
            <person name="Chicoki N."/>
            <person name="Fauchery L."/>
            <person name="Kohler A."/>
            <person name="Kuo A."/>
            <person name="Labutti K."/>
            <person name="Pangilinan J."/>
            <person name="Lipzen A."/>
            <person name="Riley R."/>
            <person name="Andreopoulos W."/>
            <person name="He G."/>
            <person name="Johnson J."/>
            <person name="Barry K.W."/>
            <person name="Grigoriev I.V."/>
            <person name="Nagy L."/>
            <person name="Hibbett D."/>
            <person name="Henrissat B."/>
            <person name="Matheny P.B."/>
            <person name="Labbe J."/>
            <person name="Martin F."/>
        </authorList>
    </citation>
    <scope>NUCLEOTIDE SEQUENCE</scope>
    <source>
        <strain evidence="1">FP105234-sp</strain>
    </source>
</reference>